<feature type="domain" description="HTH Mu-type" evidence="1">
    <location>
        <begin position="1"/>
        <end position="18"/>
    </location>
</feature>
<dbReference type="Proteomes" id="UP000027036">
    <property type="component" value="Unassembled WGS sequence"/>
</dbReference>
<sequence length="237" mass="27133">SMPEAVQTEIRSRFAVAVVESKPKKLPAVKAEVDLANLTTKQREIADARIGLIQYVLDLEQSMSRIKAVTYVCELAKSGRLPPHLAVLVETANAKKSKKRTVSVRTLNGWVVDYCKATSVEQRLKLFAPLVRQEVKAEEIWWLSWLLGIYRQKNALSVQESYRYFEAEWVERYADNPMMLEAMPNISKVRRAMAKLPIHILEKGRLSGSKYKQLLPYVMRDWSPFVANDIWIGDGHS</sequence>
<evidence type="ECO:0000313" key="3">
    <source>
        <dbReference type="Proteomes" id="UP000027036"/>
    </source>
</evidence>
<dbReference type="InterPro" id="IPR003314">
    <property type="entry name" value="Mu-type_HTH"/>
</dbReference>
<feature type="non-terminal residue" evidence="2">
    <location>
        <position position="1"/>
    </location>
</feature>
<dbReference type="GO" id="GO:0003677">
    <property type="term" value="F:DNA binding"/>
    <property type="evidence" value="ECO:0007669"/>
    <property type="project" value="InterPro"/>
</dbReference>
<dbReference type="EMBL" id="JDSO01000092">
    <property type="protein sequence ID" value="KDB46896.1"/>
    <property type="molecule type" value="Genomic_DNA"/>
</dbReference>
<gene>
    <name evidence="2" type="ORF">HPS10_07085</name>
</gene>
<dbReference type="AlphaFoldDB" id="A0A837B115"/>
<organism evidence="2 3">
    <name type="scientific">Glaesserella parasuis HPS10</name>
    <dbReference type="NCBI Taxonomy" id="1450514"/>
    <lineage>
        <taxon>Bacteria</taxon>
        <taxon>Pseudomonadati</taxon>
        <taxon>Pseudomonadota</taxon>
        <taxon>Gammaproteobacteria</taxon>
        <taxon>Pasteurellales</taxon>
        <taxon>Pasteurellaceae</taxon>
        <taxon>Glaesserella</taxon>
    </lineage>
</organism>
<accession>A0A837B115</accession>
<feature type="non-terminal residue" evidence="2">
    <location>
        <position position="237"/>
    </location>
</feature>
<protein>
    <recommendedName>
        <fullName evidence="1">HTH Mu-type domain-containing protein</fullName>
    </recommendedName>
</protein>
<evidence type="ECO:0000313" key="2">
    <source>
        <dbReference type="EMBL" id="KDB46896.1"/>
    </source>
</evidence>
<dbReference type="PROSITE" id="PS51702">
    <property type="entry name" value="HTH_MU"/>
    <property type="match status" value="1"/>
</dbReference>
<reference evidence="2 3" key="1">
    <citation type="submission" date="2014-02" db="EMBL/GenBank/DDBJ databases">
        <title>Comparative genomics of Haemophilus parasuis isolated from pig lungs.</title>
        <authorList>
            <person name="Kittichotirat W."/>
            <person name="Bumgarner R.E."/>
            <person name="Lawrence P."/>
        </authorList>
    </citation>
    <scope>NUCLEOTIDE SEQUENCE [LARGE SCALE GENOMIC DNA]</scope>
    <source>
        <strain evidence="2 3">HPS10</strain>
    </source>
</reference>
<name>A0A837B115_GLAPU</name>
<comment type="caution">
    <text evidence="2">The sequence shown here is derived from an EMBL/GenBank/DDBJ whole genome shotgun (WGS) entry which is preliminary data.</text>
</comment>
<evidence type="ECO:0000259" key="1">
    <source>
        <dbReference type="PROSITE" id="PS51702"/>
    </source>
</evidence>
<proteinExistence type="predicted"/>